<dbReference type="PANTHER" id="PTHR31566:SF0">
    <property type="entry name" value="CYTOCHROME C BIOGENESIS PROTEIN CCS1, CHLOROPLASTIC"/>
    <property type="match status" value="1"/>
</dbReference>
<dbReference type="InterPro" id="IPR023494">
    <property type="entry name" value="Cyt_c_bgen_Ccs1/CcsB/ResB"/>
</dbReference>
<feature type="transmembrane region" description="Helical" evidence="6">
    <location>
        <begin position="21"/>
        <end position="44"/>
    </location>
</feature>
<evidence type="ECO:0000256" key="4">
    <source>
        <dbReference type="ARBA" id="ARBA00022989"/>
    </source>
</evidence>
<evidence type="ECO:0000256" key="2">
    <source>
        <dbReference type="ARBA" id="ARBA00022692"/>
    </source>
</evidence>
<reference evidence="9" key="1">
    <citation type="submission" date="2012-02" db="EMBL/GenBank/DDBJ databases">
        <title>Complete sequence of Desulfitobacterium dichloroeliminans LMG P-21439.</title>
        <authorList>
            <person name="Lucas S."/>
            <person name="Han J."/>
            <person name="Lapidus A."/>
            <person name="Cheng J.-F."/>
            <person name="Goodwin L."/>
            <person name="Pitluck S."/>
            <person name="Peters L."/>
            <person name="Ovchinnikova G."/>
            <person name="Teshima H."/>
            <person name="Detter J.C."/>
            <person name="Han C."/>
            <person name="Tapia R."/>
            <person name="Land M."/>
            <person name="Hauser L."/>
            <person name="Kyrpides N."/>
            <person name="Ivanova N."/>
            <person name="Pagani I."/>
            <person name="Kruse T."/>
            <person name="de Vos W.M."/>
            <person name="Boon N."/>
            <person name="Smidt H."/>
            <person name="Woyke T."/>
        </authorList>
    </citation>
    <scope>NUCLEOTIDE SEQUENCE [LARGE SCALE GENOMIC DNA]</scope>
    <source>
        <strain evidence="9">LMG P-21439 / DCA1</strain>
    </source>
</reference>
<gene>
    <name evidence="8" type="ordered locus">Desdi_2322</name>
</gene>
<name>L0F9X1_DESDL</name>
<dbReference type="GO" id="GO:0016020">
    <property type="term" value="C:membrane"/>
    <property type="evidence" value="ECO:0007669"/>
    <property type="project" value="UniProtKB-SubCell"/>
</dbReference>
<evidence type="ECO:0000256" key="3">
    <source>
        <dbReference type="ARBA" id="ARBA00022748"/>
    </source>
</evidence>
<evidence type="ECO:0000313" key="9">
    <source>
        <dbReference type="Proteomes" id="UP000010797"/>
    </source>
</evidence>
<keyword evidence="4 6" id="KW-1133">Transmembrane helix</keyword>
<protein>
    <submittedName>
        <fullName evidence="8">ResB protein required for cytochrome c biosynthesis</fullName>
    </submittedName>
</protein>
<dbReference type="Pfam" id="PF05140">
    <property type="entry name" value="ResB"/>
    <property type="match status" value="2"/>
</dbReference>
<dbReference type="RefSeq" id="WP_015262721.1">
    <property type="nucleotide sequence ID" value="NC_019903.1"/>
</dbReference>
<dbReference type="OrthoDB" id="9770923at2"/>
<evidence type="ECO:0000313" key="8">
    <source>
        <dbReference type="EMBL" id="AGA69748.1"/>
    </source>
</evidence>
<dbReference type="EMBL" id="CP003344">
    <property type="protein sequence ID" value="AGA69748.1"/>
    <property type="molecule type" value="Genomic_DNA"/>
</dbReference>
<feature type="transmembrane region" description="Helical" evidence="6">
    <location>
        <begin position="163"/>
        <end position="184"/>
    </location>
</feature>
<dbReference type="Proteomes" id="UP000010797">
    <property type="component" value="Chromosome"/>
</dbReference>
<feature type="transmembrane region" description="Helical" evidence="6">
    <location>
        <begin position="368"/>
        <end position="387"/>
    </location>
</feature>
<dbReference type="KEGG" id="ddl:Desdi_2322"/>
<organism evidence="8 9">
    <name type="scientific">Desulfitobacterium dichloroeliminans (strain LMG P-21439 / DCA1)</name>
    <dbReference type="NCBI Taxonomy" id="871963"/>
    <lineage>
        <taxon>Bacteria</taxon>
        <taxon>Bacillati</taxon>
        <taxon>Bacillota</taxon>
        <taxon>Clostridia</taxon>
        <taxon>Eubacteriales</taxon>
        <taxon>Desulfitobacteriaceae</taxon>
        <taxon>Desulfitobacterium</taxon>
    </lineage>
</organism>
<dbReference type="GO" id="GO:0017004">
    <property type="term" value="P:cytochrome complex assembly"/>
    <property type="evidence" value="ECO:0007669"/>
    <property type="project" value="UniProtKB-KW"/>
</dbReference>
<dbReference type="InterPro" id="IPR007816">
    <property type="entry name" value="ResB-like_domain"/>
</dbReference>
<keyword evidence="2 6" id="KW-0812">Transmembrane</keyword>
<keyword evidence="9" id="KW-1185">Reference proteome</keyword>
<dbReference type="HOGENOM" id="CLU_034630_1_0_9"/>
<keyword evidence="3" id="KW-0201">Cytochrome c-type biogenesis</keyword>
<dbReference type="STRING" id="871963.Desdi_2322"/>
<evidence type="ECO:0000259" key="7">
    <source>
        <dbReference type="Pfam" id="PF05140"/>
    </source>
</evidence>
<sequence length="440" mass="48953">MSNKSEGFVEKIWDIFSSMKTGLFLLGVVALVSGIGTLVPQVSLDPEGADAVADIWKTLGFTNIYASPWFQFLLGLLCINLIVCSVQRFGGVYKLSFQPEPPHEHSALPQKIFSQVNSKDSEALRQRTQEVLKKKGYHVSQLEKEGEWNFTAQKHRLGNWGSFITHISFVILVIGALIGSLGGFKGYIMAGEGSVIPIQEIEIYKGQVKDDFMVKINSAEDRILPNGERDNWYTDLSIIESGEEVARKSISVNHPLTYKGVTFYQSSYAPGGLFTVKVNGEEYPVVLQNGGGNYFNAPGTNLFLVMSAMKTDPQEPVILYQVFNETSQVEMGQLTLGQTETIQEDYSITFEKAAGFTGLQVKEDPGVWMVWLGSGLLMLGLLLSFYWRPVRISGILKLEKDHEEEFELAIGAYCGKFNMGIKEEFDSIVEELESGNQVTK</sequence>
<dbReference type="PANTHER" id="PTHR31566">
    <property type="entry name" value="CYTOCHROME C BIOGENESIS PROTEIN CCS1, CHLOROPLASTIC"/>
    <property type="match status" value="1"/>
</dbReference>
<proteinExistence type="predicted"/>
<feature type="domain" description="ResB-like" evidence="7">
    <location>
        <begin position="298"/>
        <end position="426"/>
    </location>
</feature>
<feature type="transmembrane region" description="Helical" evidence="6">
    <location>
        <begin position="64"/>
        <end position="86"/>
    </location>
</feature>
<feature type="domain" description="ResB-like" evidence="7">
    <location>
        <begin position="19"/>
        <end position="277"/>
    </location>
</feature>
<dbReference type="eggNOG" id="COG1333">
    <property type="taxonomic scope" value="Bacteria"/>
</dbReference>
<comment type="subcellular location">
    <subcellularLocation>
        <location evidence="1">Membrane</location>
        <topology evidence="1">Multi-pass membrane protein</topology>
    </subcellularLocation>
</comment>
<accession>L0F9X1</accession>
<dbReference type="AlphaFoldDB" id="L0F9X1"/>
<evidence type="ECO:0000256" key="5">
    <source>
        <dbReference type="ARBA" id="ARBA00023136"/>
    </source>
</evidence>
<keyword evidence="5 6" id="KW-0472">Membrane</keyword>
<evidence type="ECO:0000256" key="1">
    <source>
        <dbReference type="ARBA" id="ARBA00004141"/>
    </source>
</evidence>
<evidence type="ECO:0000256" key="6">
    <source>
        <dbReference type="SAM" id="Phobius"/>
    </source>
</evidence>